<dbReference type="InterPro" id="IPR003594">
    <property type="entry name" value="HATPase_dom"/>
</dbReference>
<dbReference type="PANTHER" id="PTHR43047">
    <property type="entry name" value="TWO-COMPONENT HISTIDINE PROTEIN KINASE"/>
    <property type="match status" value="1"/>
</dbReference>
<evidence type="ECO:0000256" key="6">
    <source>
        <dbReference type="PROSITE-ProRule" id="PRU00339"/>
    </source>
</evidence>
<dbReference type="OrthoDB" id="9810447at2"/>
<dbReference type="PANTHER" id="PTHR43047:SF72">
    <property type="entry name" value="OSMOSENSING HISTIDINE PROTEIN KINASE SLN1"/>
    <property type="match status" value="1"/>
</dbReference>
<dbReference type="SMART" id="SM00387">
    <property type="entry name" value="HATPase_c"/>
    <property type="match status" value="1"/>
</dbReference>
<dbReference type="InterPro" id="IPR003661">
    <property type="entry name" value="HisK_dim/P_dom"/>
</dbReference>
<feature type="coiled-coil region" evidence="7">
    <location>
        <begin position="401"/>
        <end position="428"/>
    </location>
</feature>
<comment type="catalytic activity">
    <reaction evidence="1">
        <text>ATP + protein L-histidine = ADP + protein N-phospho-L-histidine.</text>
        <dbReference type="EC" id="2.7.13.3"/>
    </reaction>
</comment>
<keyword evidence="7" id="KW-0175">Coiled coil</keyword>
<reference evidence="12" key="1">
    <citation type="submission" date="2017-01" db="EMBL/GenBank/DDBJ databases">
        <authorList>
            <person name="Varghese N."/>
            <person name="Submissions S."/>
        </authorList>
    </citation>
    <scope>NUCLEOTIDE SEQUENCE [LARGE SCALE GENOMIC DNA]</scope>
    <source>
        <strain evidence="12">DM9</strain>
    </source>
</reference>
<keyword evidence="6" id="KW-0802">TPR repeat</keyword>
<protein>
    <recommendedName>
        <fullName evidence="2">histidine kinase</fullName>
        <ecNumber evidence="2">2.7.13.3</ecNumber>
    </recommendedName>
</protein>
<dbReference type="Pfam" id="PF13424">
    <property type="entry name" value="TPR_12"/>
    <property type="match status" value="2"/>
</dbReference>
<feature type="repeat" description="TPR" evidence="6">
    <location>
        <begin position="80"/>
        <end position="113"/>
    </location>
</feature>
<dbReference type="GO" id="GO:0000155">
    <property type="term" value="F:phosphorelay sensor kinase activity"/>
    <property type="evidence" value="ECO:0007669"/>
    <property type="project" value="InterPro"/>
</dbReference>
<dbReference type="Pfam" id="PF02518">
    <property type="entry name" value="HATPase_c"/>
    <property type="match status" value="1"/>
</dbReference>
<dbReference type="InterPro" id="IPR036890">
    <property type="entry name" value="HATPase_C_sf"/>
</dbReference>
<dbReference type="STRING" id="1077936.SAMN05421545_2435"/>
<dbReference type="Gene3D" id="1.25.40.10">
    <property type="entry name" value="Tetratricopeptide repeat domain"/>
    <property type="match status" value="1"/>
</dbReference>
<dbReference type="PROSITE" id="PS50005">
    <property type="entry name" value="TPR"/>
    <property type="match status" value="4"/>
</dbReference>
<organism evidence="11 12">
    <name type="scientific">Pontibacter lucknowensis</name>
    <dbReference type="NCBI Taxonomy" id="1077936"/>
    <lineage>
        <taxon>Bacteria</taxon>
        <taxon>Pseudomonadati</taxon>
        <taxon>Bacteroidota</taxon>
        <taxon>Cytophagia</taxon>
        <taxon>Cytophagales</taxon>
        <taxon>Hymenobacteraceae</taxon>
        <taxon>Pontibacter</taxon>
    </lineage>
</organism>
<evidence type="ECO:0000259" key="10">
    <source>
        <dbReference type="PROSITE" id="PS50109"/>
    </source>
</evidence>
<dbReference type="SMART" id="SM00028">
    <property type="entry name" value="TPR"/>
    <property type="match status" value="5"/>
</dbReference>
<dbReference type="EMBL" id="FTNM01000003">
    <property type="protein sequence ID" value="SIR12768.1"/>
    <property type="molecule type" value="Genomic_DNA"/>
</dbReference>
<keyword evidence="3" id="KW-0597">Phosphoprotein</keyword>
<dbReference type="Gene3D" id="3.30.565.10">
    <property type="entry name" value="Histidine kinase-like ATPase, C-terminal domain"/>
    <property type="match status" value="1"/>
</dbReference>
<dbReference type="SMART" id="SM00388">
    <property type="entry name" value="HisKA"/>
    <property type="match status" value="1"/>
</dbReference>
<evidence type="ECO:0000256" key="7">
    <source>
        <dbReference type="SAM" id="Coils"/>
    </source>
</evidence>
<dbReference type="InterPro" id="IPR036097">
    <property type="entry name" value="HisK_dim/P_sf"/>
</dbReference>
<dbReference type="Gene3D" id="1.10.287.130">
    <property type="match status" value="1"/>
</dbReference>
<keyword evidence="5 11" id="KW-0418">Kinase</keyword>
<sequence>MLLLFLTRLFLLISLTQPQQKILIQDLKTELDQTEDVTRKIELYCELSKVHKSINPKTTISYGNKAVALAQKAGDDKLLAQAYNETGSGHYLLGDIDKAVQFYYMALRIREKLGDPSDLSASYNNIGNVYADQHNHKEALPLYKKSLSLATTAQDTLRMSSALSNIGGVYLDQGKYDLALVYYREALPIQEGLDDKQGILISLINIGEAYNGKNDYQTALTYFNKAHQIANNLGSPHDEVYVLRGKAESYLKAGKYEKALDNALASMELAKAYEGKYVLKENAAILDRIYAAMGNYEMAHHYLTLHMAYNDSLHNERAADRIAQERVKYETAQKDKENLLLRAEQELNLRKLEQRSIVQYFTVALLLLVCAMAYVFFRGRQHQSRINKLLTQKNELIMHKNEALNQHQKALTEQAQQLNIQKEKLTQLNTIKDKLFSVIAHDLRGPLVALKGLLHVMAMGKVPADKQEGLFNSLVKGQQNVLWMLDNLFDWARAQMEGFEADPKPLPLRELADENIRLLQPVASSKDIVLENKIDPNLTGCADKEMVRLVLRNLISNGIKFCKAGDTVTLTAKLKNDFVLVSVKDTGIGITQEVQKKLFGGSSYSSRGTANEKGSGLGLALCKDFVEHNGGSIWVESMPGKGSTFLFTLPHTVKAEEDEDEINTPPSPEETEEKTAEQLQLA</sequence>
<dbReference type="AlphaFoldDB" id="A0A1N6YDV4"/>
<dbReference type="CDD" id="cd00082">
    <property type="entry name" value="HisKA"/>
    <property type="match status" value="1"/>
</dbReference>
<evidence type="ECO:0000256" key="3">
    <source>
        <dbReference type="ARBA" id="ARBA00022553"/>
    </source>
</evidence>
<dbReference type="Proteomes" id="UP000185924">
    <property type="component" value="Unassembled WGS sequence"/>
</dbReference>
<dbReference type="RefSeq" id="WP_076422308.1">
    <property type="nucleotide sequence ID" value="NZ_FTNM01000003.1"/>
</dbReference>
<evidence type="ECO:0000256" key="1">
    <source>
        <dbReference type="ARBA" id="ARBA00000085"/>
    </source>
</evidence>
<dbReference type="GO" id="GO:0005886">
    <property type="term" value="C:plasma membrane"/>
    <property type="evidence" value="ECO:0007669"/>
    <property type="project" value="TreeGrafter"/>
</dbReference>
<dbReference type="InterPro" id="IPR005467">
    <property type="entry name" value="His_kinase_dom"/>
</dbReference>
<feature type="transmembrane region" description="Helical" evidence="9">
    <location>
        <begin position="357"/>
        <end position="377"/>
    </location>
</feature>
<evidence type="ECO:0000313" key="11">
    <source>
        <dbReference type="EMBL" id="SIR12768.1"/>
    </source>
</evidence>
<dbReference type="InterPro" id="IPR011990">
    <property type="entry name" value="TPR-like_helical_dom_sf"/>
</dbReference>
<feature type="coiled-coil region" evidence="7">
    <location>
        <begin position="315"/>
        <end position="349"/>
    </location>
</feature>
<keyword evidence="4" id="KW-0808">Transferase</keyword>
<dbReference type="InterPro" id="IPR019734">
    <property type="entry name" value="TPR_rpt"/>
</dbReference>
<evidence type="ECO:0000256" key="2">
    <source>
        <dbReference type="ARBA" id="ARBA00012438"/>
    </source>
</evidence>
<feature type="region of interest" description="Disordered" evidence="8">
    <location>
        <begin position="654"/>
        <end position="682"/>
    </location>
</feature>
<keyword evidence="9" id="KW-1133">Transmembrane helix</keyword>
<keyword evidence="12" id="KW-1185">Reference proteome</keyword>
<keyword evidence="9" id="KW-0472">Membrane</keyword>
<dbReference type="GO" id="GO:0009927">
    <property type="term" value="F:histidine phosphotransfer kinase activity"/>
    <property type="evidence" value="ECO:0007669"/>
    <property type="project" value="TreeGrafter"/>
</dbReference>
<feature type="repeat" description="TPR" evidence="6">
    <location>
        <begin position="160"/>
        <end position="193"/>
    </location>
</feature>
<keyword evidence="9" id="KW-0812">Transmembrane</keyword>
<evidence type="ECO:0000256" key="5">
    <source>
        <dbReference type="ARBA" id="ARBA00022777"/>
    </source>
</evidence>
<dbReference type="EC" id="2.7.13.3" evidence="2"/>
<feature type="repeat" description="TPR" evidence="6">
    <location>
        <begin position="120"/>
        <end position="153"/>
    </location>
</feature>
<dbReference type="PRINTS" id="PR00344">
    <property type="entry name" value="BCTRLSENSOR"/>
</dbReference>
<evidence type="ECO:0000313" key="12">
    <source>
        <dbReference type="Proteomes" id="UP000185924"/>
    </source>
</evidence>
<feature type="repeat" description="TPR" evidence="6">
    <location>
        <begin position="200"/>
        <end position="233"/>
    </location>
</feature>
<evidence type="ECO:0000256" key="8">
    <source>
        <dbReference type="SAM" id="MobiDB-lite"/>
    </source>
</evidence>
<dbReference type="SUPFAM" id="SSF47384">
    <property type="entry name" value="Homodimeric domain of signal transducing histidine kinase"/>
    <property type="match status" value="1"/>
</dbReference>
<evidence type="ECO:0000256" key="9">
    <source>
        <dbReference type="SAM" id="Phobius"/>
    </source>
</evidence>
<proteinExistence type="predicted"/>
<accession>A0A1N6YDV4</accession>
<dbReference type="InterPro" id="IPR004358">
    <property type="entry name" value="Sig_transdc_His_kin-like_C"/>
</dbReference>
<name>A0A1N6YDV4_9BACT</name>
<dbReference type="SUPFAM" id="SSF55874">
    <property type="entry name" value="ATPase domain of HSP90 chaperone/DNA topoisomerase II/histidine kinase"/>
    <property type="match status" value="1"/>
</dbReference>
<dbReference type="SUPFAM" id="SSF48452">
    <property type="entry name" value="TPR-like"/>
    <property type="match status" value="1"/>
</dbReference>
<dbReference type="PROSITE" id="PS50109">
    <property type="entry name" value="HIS_KIN"/>
    <property type="match status" value="1"/>
</dbReference>
<evidence type="ECO:0000256" key="4">
    <source>
        <dbReference type="ARBA" id="ARBA00022679"/>
    </source>
</evidence>
<gene>
    <name evidence="11" type="ORF">SAMN05421545_2435</name>
</gene>
<feature type="domain" description="Histidine kinase" evidence="10">
    <location>
        <begin position="438"/>
        <end position="653"/>
    </location>
</feature>